<accession>A0ABS0JXQ0</accession>
<feature type="transmembrane region" description="Helical" evidence="2">
    <location>
        <begin position="44"/>
        <end position="67"/>
    </location>
</feature>
<reference evidence="3 4" key="1">
    <citation type="submission" date="2020-11" db="EMBL/GenBank/DDBJ databases">
        <title>Sequencing the genomes of 1000 actinobacteria strains.</title>
        <authorList>
            <person name="Klenk H.-P."/>
        </authorList>
    </citation>
    <scope>NUCLEOTIDE SEQUENCE [LARGE SCALE GENOMIC DNA]</scope>
    <source>
        <strain evidence="3 4">DSM 101695</strain>
    </source>
</reference>
<keyword evidence="2" id="KW-0812">Transmembrane</keyword>
<evidence type="ECO:0000256" key="2">
    <source>
        <dbReference type="SAM" id="Phobius"/>
    </source>
</evidence>
<name>A0ABS0JXQ0_9ACTN</name>
<dbReference type="EMBL" id="JADOTY010000001">
    <property type="protein sequence ID" value="MBG6101115.1"/>
    <property type="molecule type" value="Genomic_DNA"/>
</dbReference>
<evidence type="ECO:0000313" key="3">
    <source>
        <dbReference type="EMBL" id="MBG6101115.1"/>
    </source>
</evidence>
<feature type="compositionally biased region" description="Polar residues" evidence="1">
    <location>
        <begin position="8"/>
        <end position="23"/>
    </location>
</feature>
<keyword evidence="2" id="KW-1133">Transmembrane helix</keyword>
<evidence type="ECO:0008006" key="5">
    <source>
        <dbReference type="Google" id="ProtNLM"/>
    </source>
</evidence>
<organism evidence="3 4">
    <name type="scientific">Micromonospora vinacea</name>
    <dbReference type="NCBI Taxonomy" id="709878"/>
    <lineage>
        <taxon>Bacteria</taxon>
        <taxon>Bacillati</taxon>
        <taxon>Actinomycetota</taxon>
        <taxon>Actinomycetes</taxon>
        <taxon>Micromonosporales</taxon>
        <taxon>Micromonosporaceae</taxon>
        <taxon>Micromonospora</taxon>
    </lineage>
</organism>
<feature type="compositionally biased region" description="Pro residues" evidence="1">
    <location>
        <begin position="24"/>
        <end position="36"/>
    </location>
</feature>
<evidence type="ECO:0000256" key="1">
    <source>
        <dbReference type="SAM" id="MobiDB-lite"/>
    </source>
</evidence>
<evidence type="ECO:0000313" key="4">
    <source>
        <dbReference type="Proteomes" id="UP000631791"/>
    </source>
</evidence>
<gene>
    <name evidence="3" type="ORF">IW249_001529</name>
</gene>
<feature type="region of interest" description="Disordered" evidence="1">
    <location>
        <begin position="1"/>
        <end position="39"/>
    </location>
</feature>
<proteinExistence type="predicted"/>
<sequence length="190" mass="20530">MESVQPPAGSQVSRVPAQRTPSEQLPPAPATPAPQPPRRRMRTVLTVVAGVLALLCIGGVATAYVWYTRASTPDRSAPDVVVDNYLRAFLVDRNDTRADLFTCESGAELQAIRDLRAEIEQREAKFDVTVRVSWGQLTRTPSSEGESVGTTLTISGSAEGVVRSSRRDDWTFTVVEDDGGWRVCGGTPAS</sequence>
<keyword evidence="4" id="KW-1185">Reference proteome</keyword>
<dbReference type="Proteomes" id="UP000631791">
    <property type="component" value="Unassembled WGS sequence"/>
</dbReference>
<comment type="caution">
    <text evidence="3">The sequence shown here is derived from an EMBL/GenBank/DDBJ whole genome shotgun (WGS) entry which is preliminary data.</text>
</comment>
<keyword evidence="2" id="KW-0472">Membrane</keyword>
<protein>
    <recommendedName>
        <fullName evidence="5">Mce-associated membrane protein</fullName>
    </recommendedName>
</protein>